<feature type="domain" description="HTH arsR-type" evidence="1">
    <location>
        <begin position="7"/>
        <end position="87"/>
    </location>
</feature>
<dbReference type="InterPro" id="IPR001845">
    <property type="entry name" value="HTH_ArsR_DNA-bd_dom"/>
</dbReference>
<dbReference type="AlphaFoldDB" id="H9UHQ6"/>
<evidence type="ECO:0000313" key="3">
    <source>
        <dbReference type="Proteomes" id="UP000007383"/>
    </source>
</evidence>
<gene>
    <name evidence="2" type="ordered locus">Spiaf_0960</name>
</gene>
<dbReference type="InterPro" id="IPR036390">
    <property type="entry name" value="WH_DNA-bd_sf"/>
</dbReference>
<evidence type="ECO:0000313" key="2">
    <source>
        <dbReference type="EMBL" id="AFG37049.1"/>
    </source>
</evidence>
<dbReference type="Gene3D" id="6.10.140.2180">
    <property type="match status" value="1"/>
</dbReference>
<accession>H9UHQ6</accession>
<dbReference type="eggNOG" id="COG0640">
    <property type="taxonomic scope" value="Bacteria"/>
</dbReference>
<organism evidence="2 3">
    <name type="scientific">Spirochaeta africana (strain ATCC 700263 / DSM 8902 / Z-7692)</name>
    <dbReference type="NCBI Taxonomy" id="889378"/>
    <lineage>
        <taxon>Bacteria</taxon>
        <taxon>Pseudomonadati</taxon>
        <taxon>Spirochaetota</taxon>
        <taxon>Spirochaetia</taxon>
        <taxon>Spirochaetales</taxon>
        <taxon>Spirochaetaceae</taxon>
        <taxon>Spirochaeta</taxon>
    </lineage>
</organism>
<reference evidence="3" key="1">
    <citation type="journal article" date="2013" name="Stand. Genomic Sci.">
        <title>Complete genome sequence of the halophilic bacterium Spirochaeta africana type strain (Z-7692(T)) from the alkaline Lake Magadi in the East African Rift.</title>
        <authorList>
            <person name="Liolos K."/>
            <person name="Abt B."/>
            <person name="Scheuner C."/>
            <person name="Teshima H."/>
            <person name="Held B."/>
            <person name="Lapidus A."/>
            <person name="Nolan M."/>
            <person name="Lucas S."/>
            <person name="Deshpande S."/>
            <person name="Cheng J.F."/>
            <person name="Tapia R."/>
            <person name="Goodwin L.A."/>
            <person name="Pitluck S."/>
            <person name="Pagani I."/>
            <person name="Ivanova N."/>
            <person name="Mavromatis K."/>
            <person name="Mikhailova N."/>
            <person name="Huntemann M."/>
            <person name="Pati A."/>
            <person name="Chen A."/>
            <person name="Palaniappan K."/>
            <person name="Land M."/>
            <person name="Rohde M."/>
            <person name="Tindall B.J."/>
            <person name="Detter J.C."/>
            <person name="Goker M."/>
            <person name="Bristow J."/>
            <person name="Eisen J.A."/>
            <person name="Markowitz V."/>
            <person name="Hugenholtz P."/>
            <person name="Woyke T."/>
            <person name="Klenk H.P."/>
            <person name="Kyrpides N.C."/>
        </authorList>
    </citation>
    <scope>NUCLEOTIDE SEQUENCE</scope>
    <source>
        <strain evidence="3">ATCC 700263 / DSM 8902 / Z-7692</strain>
    </source>
</reference>
<keyword evidence="3" id="KW-1185">Reference proteome</keyword>
<protein>
    <submittedName>
        <fullName evidence="2">Bacterial regulatory protein, arsR family</fullName>
    </submittedName>
</protein>
<evidence type="ECO:0000259" key="1">
    <source>
        <dbReference type="SMART" id="SM00418"/>
    </source>
</evidence>
<dbReference type="InterPro" id="IPR036388">
    <property type="entry name" value="WH-like_DNA-bd_sf"/>
</dbReference>
<dbReference type="Gene3D" id="1.10.10.10">
    <property type="entry name" value="Winged helix-like DNA-binding domain superfamily/Winged helix DNA-binding domain"/>
    <property type="match status" value="1"/>
</dbReference>
<dbReference type="HOGENOM" id="CLU_100916_0_0_12"/>
<dbReference type="KEGG" id="sfc:Spiaf_0960"/>
<dbReference type="InterPro" id="IPR011991">
    <property type="entry name" value="ArsR-like_HTH"/>
</dbReference>
<dbReference type="Pfam" id="PF12840">
    <property type="entry name" value="HTH_20"/>
    <property type="match status" value="1"/>
</dbReference>
<dbReference type="SMART" id="SM00418">
    <property type="entry name" value="HTH_ARSR"/>
    <property type="match status" value="1"/>
</dbReference>
<sequence length="182" mass="20326">MITDIDVLLHPARLLIIQTLLQQPGLSTGDLCARLPRLSQASLYRHLRTLRDAAVVQAEDGTSDKGHREKKYRVTPGADSLDPDAFMQLGHEGRMAAFMQFLAQLQTAFSEWSGSGDADLVSDGVGFRQAMLWLSDSEFTGMMAELRALYDRYLGYDSTPERRLRSISTIVLPRSYGPNYAK</sequence>
<dbReference type="STRING" id="889378.Spiaf_0960"/>
<dbReference type="CDD" id="cd00090">
    <property type="entry name" value="HTH_ARSR"/>
    <property type="match status" value="1"/>
</dbReference>
<dbReference type="GO" id="GO:0003700">
    <property type="term" value="F:DNA-binding transcription factor activity"/>
    <property type="evidence" value="ECO:0007669"/>
    <property type="project" value="InterPro"/>
</dbReference>
<dbReference type="RefSeq" id="WP_014455044.1">
    <property type="nucleotide sequence ID" value="NC_017098.1"/>
</dbReference>
<proteinExistence type="predicted"/>
<dbReference type="SUPFAM" id="SSF46785">
    <property type="entry name" value="Winged helix' DNA-binding domain"/>
    <property type="match status" value="1"/>
</dbReference>
<dbReference type="OrthoDB" id="5949858at2"/>
<name>H9UHQ6_SPIAZ</name>
<dbReference type="EMBL" id="CP003282">
    <property type="protein sequence ID" value="AFG37049.1"/>
    <property type="molecule type" value="Genomic_DNA"/>
</dbReference>
<dbReference type="PATRIC" id="fig|889378.3.peg.962"/>
<dbReference type="Proteomes" id="UP000007383">
    <property type="component" value="Chromosome"/>
</dbReference>